<dbReference type="EMBL" id="APJX01000001">
    <property type="protein sequence ID" value="EMS81502.1"/>
    <property type="molecule type" value="Genomic_DNA"/>
</dbReference>
<gene>
    <name evidence="1" type="ORF">Dpo_1c06430</name>
    <name evidence="2" type="ORF">Dpo_1c07030</name>
</gene>
<dbReference type="OrthoDB" id="9870718at2"/>
<evidence type="ECO:0000313" key="3">
    <source>
        <dbReference type="Proteomes" id="UP000014216"/>
    </source>
</evidence>
<evidence type="ECO:0000313" key="2">
    <source>
        <dbReference type="EMBL" id="EMS81562.1"/>
    </source>
</evidence>
<keyword evidence="3" id="KW-1185">Reference proteome</keyword>
<sequence length="60" mass="7254">MSIYDDPDITFEEIAIELGYLMRDIAVTGLKSLNREYREFRKFQMEQDAKQNPIDHDEWK</sequence>
<reference evidence="2 3" key="1">
    <citation type="journal article" date="2013" name="Genome Announc.">
        <title>Draft Genome Sequence of Desulfotignum phosphitoxidans DSM 13687 Strain FiPS-3.</title>
        <authorList>
            <person name="Poehlein A."/>
            <person name="Daniel R."/>
            <person name="Simeonova D.D."/>
        </authorList>
    </citation>
    <scope>NUCLEOTIDE SEQUENCE [LARGE SCALE GENOMIC DNA]</scope>
    <source>
        <strain evidence="2 3">DSM 13687</strain>
    </source>
</reference>
<dbReference type="Proteomes" id="UP000014216">
    <property type="component" value="Unassembled WGS sequence"/>
</dbReference>
<comment type="caution">
    <text evidence="2">The sequence shown here is derived from an EMBL/GenBank/DDBJ whole genome shotgun (WGS) entry which is preliminary data.</text>
</comment>
<dbReference type="EMBL" id="APJX01000001">
    <property type="protein sequence ID" value="EMS81562.1"/>
    <property type="molecule type" value="Genomic_DNA"/>
</dbReference>
<name>S0G7X8_9BACT</name>
<dbReference type="RefSeq" id="WP_006964244.1">
    <property type="nucleotide sequence ID" value="NZ_APJX01000001.1"/>
</dbReference>
<accession>S0G7X8</accession>
<proteinExistence type="predicted"/>
<dbReference type="AlphaFoldDB" id="S0G7X8"/>
<protein>
    <submittedName>
        <fullName evidence="2">Uncharacterized protein</fullName>
    </submittedName>
</protein>
<evidence type="ECO:0000313" key="1">
    <source>
        <dbReference type="EMBL" id="EMS81502.1"/>
    </source>
</evidence>
<organism evidence="2 3">
    <name type="scientific">Desulfotignum phosphitoxidans DSM 13687</name>
    <dbReference type="NCBI Taxonomy" id="1286635"/>
    <lineage>
        <taxon>Bacteria</taxon>
        <taxon>Pseudomonadati</taxon>
        <taxon>Thermodesulfobacteriota</taxon>
        <taxon>Desulfobacteria</taxon>
        <taxon>Desulfobacterales</taxon>
        <taxon>Desulfobacteraceae</taxon>
        <taxon>Desulfotignum</taxon>
    </lineage>
</organism>